<evidence type="ECO:0000313" key="4">
    <source>
        <dbReference type="EMBL" id="KAL3523819.1"/>
    </source>
</evidence>
<name>A0ABD2ZXK6_9GENT</name>
<reference evidence="4 5" key="1">
    <citation type="submission" date="2024-11" db="EMBL/GenBank/DDBJ databases">
        <title>A near-complete genome assembly of Cinchona calisaya.</title>
        <authorList>
            <person name="Lian D.C."/>
            <person name="Zhao X.W."/>
            <person name="Wei L."/>
        </authorList>
    </citation>
    <scope>NUCLEOTIDE SEQUENCE [LARGE SCALE GENOMIC DNA]</scope>
    <source>
        <tissue evidence="4">Nenye</tissue>
    </source>
</reference>
<dbReference type="Proteomes" id="UP001630127">
    <property type="component" value="Unassembled WGS sequence"/>
</dbReference>
<evidence type="ECO:0000256" key="1">
    <source>
        <dbReference type="ARBA" id="ARBA00008455"/>
    </source>
</evidence>
<dbReference type="InterPro" id="IPR000668">
    <property type="entry name" value="Peptidase_C1A_C"/>
</dbReference>
<comment type="caution">
    <text evidence="4">The sequence shown here is derived from an EMBL/GenBank/DDBJ whole genome shotgun (WGS) entry which is preliminary data.</text>
</comment>
<dbReference type="SMART" id="SM00645">
    <property type="entry name" value="Pept_C1"/>
    <property type="match status" value="1"/>
</dbReference>
<evidence type="ECO:0000256" key="2">
    <source>
        <dbReference type="ARBA" id="ARBA00023157"/>
    </source>
</evidence>
<dbReference type="EMBL" id="JBJUIK010000007">
    <property type="protein sequence ID" value="KAL3523819.1"/>
    <property type="molecule type" value="Genomic_DNA"/>
</dbReference>
<comment type="similarity">
    <text evidence="1">Belongs to the peptidase C1 family.</text>
</comment>
<dbReference type="CDD" id="cd02248">
    <property type="entry name" value="Peptidase_C1A"/>
    <property type="match status" value="1"/>
</dbReference>
<keyword evidence="2" id="KW-1015">Disulfide bond</keyword>
<protein>
    <recommendedName>
        <fullName evidence="3">Peptidase C1A papain C-terminal domain-containing protein</fullName>
    </recommendedName>
</protein>
<evidence type="ECO:0000259" key="3">
    <source>
        <dbReference type="SMART" id="SM00645"/>
    </source>
</evidence>
<feature type="domain" description="Peptidase C1A papain C-terminal" evidence="3">
    <location>
        <begin position="14"/>
        <end position="233"/>
    </location>
</feature>
<dbReference type="PANTHER" id="PTHR12411">
    <property type="entry name" value="CYSTEINE PROTEASE FAMILY C1-RELATED"/>
    <property type="match status" value="1"/>
</dbReference>
<organism evidence="4 5">
    <name type="scientific">Cinchona calisaya</name>
    <dbReference type="NCBI Taxonomy" id="153742"/>
    <lineage>
        <taxon>Eukaryota</taxon>
        <taxon>Viridiplantae</taxon>
        <taxon>Streptophyta</taxon>
        <taxon>Embryophyta</taxon>
        <taxon>Tracheophyta</taxon>
        <taxon>Spermatophyta</taxon>
        <taxon>Magnoliopsida</taxon>
        <taxon>eudicotyledons</taxon>
        <taxon>Gunneridae</taxon>
        <taxon>Pentapetalae</taxon>
        <taxon>asterids</taxon>
        <taxon>lamiids</taxon>
        <taxon>Gentianales</taxon>
        <taxon>Rubiaceae</taxon>
        <taxon>Cinchonoideae</taxon>
        <taxon>Cinchoneae</taxon>
        <taxon>Cinchona</taxon>
    </lineage>
</organism>
<gene>
    <name evidence="4" type="ORF">ACH5RR_016653</name>
</gene>
<dbReference type="Gene3D" id="3.90.70.10">
    <property type="entry name" value="Cysteine proteinases"/>
    <property type="match status" value="1"/>
</dbReference>
<keyword evidence="5" id="KW-1185">Reference proteome</keyword>
<evidence type="ECO:0000313" key="5">
    <source>
        <dbReference type="Proteomes" id="UP001630127"/>
    </source>
</evidence>
<accession>A0ABD2ZXK6</accession>
<dbReference type="Pfam" id="PF00112">
    <property type="entry name" value="Peptidase_C1"/>
    <property type="match status" value="1"/>
</dbReference>
<dbReference type="SUPFAM" id="SSF54001">
    <property type="entry name" value="Cysteine proteinases"/>
    <property type="match status" value="1"/>
</dbReference>
<sequence>MDLLERSQVLHHNLKDSGIISDVKDQGNSASCFAHVGVSLIESVYAMKGVNMSFSVQNVLDKVKYNPEKGGKIIDVFDHAKNHGLCREDAYRPYTELKDGPSTSYKDKDWVQTKRYFIHDYNVVHVKNEDDIRNLLLDRPIGVRMIVGKDLFGYDGGIFRGETSPSRTKKGKFKWHRIELIGFGEERGVRYFIAKNSWGKEWGENGYMRIRSSRRPNTYGASRIYEHPISYPILCPSP</sequence>
<dbReference type="AlphaFoldDB" id="A0ABD2ZXK6"/>
<dbReference type="InterPro" id="IPR038765">
    <property type="entry name" value="Papain-like_cys_pep_sf"/>
</dbReference>
<proteinExistence type="inferred from homology"/>
<dbReference type="InterPro" id="IPR013128">
    <property type="entry name" value="Peptidase_C1A"/>
</dbReference>
<dbReference type="InterPro" id="IPR039417">
    <property type="entry name" value="Peptidase_C1A_papain-like"/>
</dbReference>